<protein>
    <submittedName>
        <fullName evidence="2">Unannotated protein</fullName>
    </submittedName>
</protein>
<reference evidence="2" key="1">
    <citation type="submission" date="2020-05" db="EMBL/GenBank/DDBJ databases">
        <authorList>
            <person name="Chiriac C."/>
            <person name="Salcher M."/>
            <person name="Ghai R."/>
            <person name="Kavagutti S V."/>
        </authorList>
    </citation>
    <scope>NUCLEOTIDE SEQUENCE</scope>
</reference>
<feature type="transmembrane region" description="Helical" evidence="1">
    <location>
        <begin position="684"/>
        <end position="701"/>
    </location>
</feature>
<dbReference type="CDD" id="cd12913">
    <property type="entry name" value="PDC1_MCP_like"/>
    <property type="match status" value="1"/>
</dbReference>
<sequence length="702" mass="79387">MFKITIHWVAVGLFLLFLGLFFYQLYTLIENKQKIEREIIVFGNDQAKKASYSIDEQLKKLEPLVNSLAQDLSSGAVKPEDLTSHLTNLLNKAPDAFRMGVIFLPYVTNPKTRLYAPYVKRENGQLIPYQMEDTIDYTEKSWYHDGLNMQGWSEKPHMSQTTNRLTVGYVVHFKLPKSINSKLDGMVRIDMDMMGIDKMVAELDLGKAGYGFMLAKNGTYMSHPTSALVSQQRTIIDEAEGLDLASRHAISEMAIQGKGGQMNSINTLLQLPILVIIKPIPSSKWILGITLILDDNSSNSITVRRDIINLGCTLLVLIALALLIGFRVYTLEKKRLWHWTSSVSVLFFVGVCLLWTLTIIYPDPPSDQAIPMIGKKDLTGYINNTTSFASGIKKVNLIQIPTGLYLETLRFNDANNVIATGYVWQKIKHQVEGEMKAGFSFPDAEESKINEIFRRTLDDGEIVFYNFEATIQQRAENIVKYPLDQNIVRFRLLPKIFGQQILLVPDLDAYNILNPLSLPGVNKQLILPGWKQVRSNFGFLERSYSTNFGLVGLVNSTGLPELCFDFVISRKFIGPFISSILPVFVVACILFSLLMCGTREKDRQLINGFKTTDVLRGAATLLFPIMFAQISLRNSNASDGIMYMEYFYFIIYALILLVVANVLVFTHSNDGIVHHDDNVMPKMLYWPMVTGAFFIVSLLLLY</sequence>
<gene>
    <name evidence="2" type="ORF">UFOPK4237_01769</name>
</gene>
<dbReference type="Pfam" id="PF22673">
    <property type="entry name" value="MCP-like_PDC_1"/>
    <property type="match status" value="1"/>
</dbReference>
<dbReference type="AlphaFoldDB" id="A0A6J7SPQ7"/>
<keyword evidence="1" id="KW-1133">Transmembrane helix</keyword>
<organism evidence="2">
    <name type="scientific">freshwater metagenome</name>
    <dbReference type="NCBI Taxonomy" id="449393"/>
    <lineage>
        <taxon>unclassified sequences</taxon>
        <taxon>metagenomes</taxon>
        <taxon>ecological metagenomes</taxon>
    </lineage>
</organism>
<feature type="transmembrane region" description="Helical" evidence="1">
    <location>
        <begin position="572"/>
        <end position="594"/>
    </location>
</feature>
<dbReference type="CDD" id="cd12912">
    <property type="entry name" value="PDC2_MCP_like"/>
    <property type="match status" value="1"/>
</dbReference>
<evidence type="ECO:0000256" key="1">
    <source>
        <dbReference type="SAM" id="Phobius"/>
    </source>
</evidence>
<name>A0A6J7SPQ7_9ZZZZ</name>
<dbReference type="EMBL" id="CAFBPZ010000197">
    <property type="protein sequence ID" value="CAB5043369.1"/>
    <property type="molecule type" value="Genomic_DNA"/>
</dbReference>
<keyword evidence="1" id="KW-0812">Transmembrane</keyword>
<proteinExistence type="predicted"/>
<feature type="transmembrane region" description="Helical" evidence="1">
    <location>
        <begin position="6"/>
        <end position="29"/>
    </location>
</feature>
<keyword evidence="1" id="KW-0472">Membrane</keyword>
<evidence type="ECO:0000313" key="2">
    <source>
        <dbReference type="EMBL" id="CAB5043369.1"/>
    </source>
</evidence>
<feature type="transmembrane region" description="Helical" evidence="1">
    <location>
        <begin position="336"/>
        <end position="361"/>
    </location>
</feature>
<dbReference type="Gene3D" id="3.30.450.20">
    <property type="entry name" value="PAS domain"/>
    <property type="match status" value="2"/>
</dbReference>
<accession>A0A6J7SPQ7</accession>
<feature type="transmembrane region" description="Helical" evidence="1">
    <location>
        <begin position="614"/>
        <end position="634"/>
    </location>
</feature>
<feature type="transmembrane region" description="Helical" evidence="1">
    <location>
        <begin position="307"/>
        <end position="330"/>
    </location>
</feature>
<feature type="transmembrane region" description="Helical" evidence="1">
    <location>
        <begin position="646"/>
        <end position="664"/>
    </location>
</feature>